<reference evidence="1 2" key="1">
    <citation type="journal article" date="2014" name="Curr. Biol.">
        <title>The genome of the clonal raider ant Cerapachys biroi.</title>
        <authorList>
            <person name="Oxley P.R."/>
            <person name="Ji L."/>
            <person name="Fetter-Pruneda I."/>
            <person name="McKenzie S.K."/>
            <person name="Li C."/>
            <person name="Hu H."/>
            <person name="Zhang G."/>
            <person name="Kronauer D.J."/>
        </authorList>
    </citation>
    <scope>NUCLEOTIDE SEQUENCE [LARGE SCALE GENOMIC DNA]</scope>
</reference>
<proteinExistence type="predicted"/>
<dbReference type="Proteomes" id="UP000053097">
    <property type="component" value="Unassembled WGS sequence"/>
</dbReference>
<dbReference type="EMBL" id="KK107429">
    <property type="protein sequence ID" value="EZA50923.1"/>
    <property type="molecule type" value="Genomic_DNA"/>
</dbReference>
<name>A0A026W4H4_OOCBI</name>
<evidence type="ECO:0000313" key="2">
    <source>
        <dbReference type="Proteomes" id="UP000053097"/>
    </source>
</evidence>
<gene>
    <name evidence="1" type="ORF">X777_10551</name>
</gene>
<keyword evidence="2" id="KW-1185">Reference proteome</keyword>
<accession>A0A026W4H4</accession>
<dbReference type="AlphaFoldDB" id="A0A026W4H4"/>
<protein>
    <submittedName>
        <fullName evidence="1">Uncharacterized protein</fullName>
    </submittedName>
</protein>
<evidence type="ECO:0000313" key="1">
    <source>
        <dbReference type="EMBL" id="EZA50923.1"/>
    </source>
</evidence>
<sequence>MRMSESSTCTRMTHYHRHFTRRCSKRRVPPHYIVLENVTVVVWGARPPLDRTWGSQVTPGP</sequence>
<organism evidence="1 2">
    <name type="scientific">Ooceraea biroi</name>
    <name type="common">Clonal raider ant</name>
    <name type="synonym">Cerapachys biroi</name>
    <dbReference type="NCBI Taxonomy" id="2015173"/>
    <lineage>
        <taxon>Eukaryota</taxon>
        <taxon>Metazoa</taxon>
        <taxon>Ecdysozoa</taxon>
        <taxon>Arthropoda</taxon>
        <taxon>Hexapoda</taxon>
        <taxon>Insecta</taxon>
        <taxon>Pterygota</taxon>
        <taxon>Neoptera</taxon>
        <taxon>Endopterygota</taxon>
        <taxon>Hymenoptera</taxon>
        <taxon>Apocrita</taxon>
        <taxon>Aculeata</taxon>
        <taxon>Formicoidea</taxon>
        <taxon>Formicidae</taxon>
        <taxon>Dorylinae</taxon>
        <taxon>Ooceraea</taxon>
    </lineage>
</organism>